<protein>
    <submittedName>
        <fullName evidence="1">Uncharacterized protein</fullName>
    </submittedName>
</protein>
<evidence type="ECO:0000313" key="2">
    <source>
        <dbReference type="Proteomes" id="UP000093309"/>
    </source>
</evidence>
<comment type="caution">
    <text evidence="1">The sequence shown here is derived from an EMBL/GenBank/DDBJ whole genome shotgun (WGS) entry which is preliminary data.</text>
</comment>
<reference evidence="2" key="1">
    <citation type="submission" date="2016-05" db="EMBL/GenBank/DDBJ databases">
        <title>Paenibacillus oryzae. sp. nov., isolated from the rice root.</title>
        <authorList>
            <person name="Zhang J."/>
            <person name="Zhang X."/>
        </authorList>
    </citation>
    <scope>NUCLEOTIDE SEQUENCE [LARGE SCALE GENOMIC DNA]</scope>
    <source>
        <strain evidence="2">KCTC13222</strain>
    </source>
</reference>
<proteinExistence type="predicted"/>
<dbReference type="AlphaFoldDB" id="A0A1C1A8P5"/>
<organism evidence="1 2">
    <name type="scientific">Paenibacillus pectinilyticus</name>
    <dbReference type="NCBI Taxonomy" id="512399"/>
    <lineage>
        <taxon>Bacteria</taxon>
        <taxon>Bacillati</taxon>
        <taxon>Bacillota</taxon>
        <taxon>Bacilli</taxon>
        <taxon>Bacillales</taxon>
        <taxon>Paenibacillaceae</taxon>
        <taxon>Paenibacillus</taxon>
    </lineage>
</organism>
<sequence>MSTIYRDCDFHNVMLYGQYIMVMIDGRMAGGGLIASYDEKEVLVGSKIFSRSQYTFVVSPPPQCYVEFI</sequence>
<accession>A0A1C1A8P5</accession>
<dbReference type="Proteomes" id="UP000093309">
    <property type="component" value="Unassembled WGS sequence"/>
</dbReference>
<dbReference type="EMBL" id="LYPC01000008">
    <property type="protein sequence ID" value="OCT16919.1"/>
    <property type="molecule type" value="Genomic_DNA"/>
</dbReference>
<keyword evidence="2" id="KW-1185">Reference proteome</keyword>
<evidence type="ECO:0000313" key="1">
    <source>
        <dbReference type="EMBL" id="OCT16919.1"/>
    </source>
</evidence>
<name>A0A1C1A8P5_9BACL</name>
<gene>
    <name evidence="1" type="ORF">A8709_16730</name>
</gene>